<evidence type="ECO:0000256" key="4">
    <source>
        <dbReference type="ARBA" id="ARBA00022505"/>
    </source>
</evidence>
<evidence type="ECO:0000256" key="2">
    <source>
        <dbReference type="ARBA" id="ARBA00010312"/>
    </source>
</evidence>
<dbReference type="GO" id="GO:0046872">
    <property type="term" value="F:metal ion binding"/>
    <property type="evidence" value="ECO:0007669"/>
    <property type="project" value="UniProtKB-KW"/>
</dbReference>
<dbReference type="PROSITE" id="PS51669">
    <property type="entry name" value="4FE4S_MOW_BIS_MGD"/>
    <property type="match status" value="1"/>
</dbReference>
<dbReference type="Pfam" id="PF01568">
    <property type="entry name" value="Molydop_binding"/>
    <property type="match status" value="1"/>
</dbReference>
<dbReference type="GO" id="GO:0051539">
    <property type="term" value="F:4 iron, 4 sulfur cluster binding"/>
    <property type="evidence" value="ECO:0007669"/>
    <property type="project" value="UniProtKB-KW"/>
</dbReference>
<organism evidence="11 12">
    <name type="scientific">Candidatus Electronema aureum</name>
    <dbReference type="NCBI Taxonomy" id="2005002"/>
    <lineage>
        <taxon>Bacteria</taxon>
        <taxon>Pseudomonadati</taxon>
        <taxon>Thermodesulfobacteriota</taxon>
        <taxon>Desulfobulbia</taxon>
        <taxon>Desulfobulbales</taxon>
        <taxon>Desulfobulbaceae</taxon>
        <taxon>Candidatus Electronema</taxon>
    </lineage>
</organism>
<dbReference type="GO" id="GO:0043546">
    <property type="term" value="F:molybdopterin cofactor binding"/>
    <property type="evidence" value="ECO:0007669"/>
    <property type="project" value="InterPro"/>
</dbReference>
<evidence type="ECO:0000313" key="12">
    <source>
        <dbReference type="Proteomes" id="UP000316238"/>
    </source>
</evidence>
<keyword evidence="3" id="KW-0004">4Fe-4S</keyword>
<keyword evidence="5" id="KW-0479">Metal-binding</keyword>
<dbReference type="InterPro" id="IPR006963">
    <property type="entry name" value="Mopterin_OxRdtase_4Fe-4S_dom"/>
</dbReference>
<name>A0A521G266_9BACT</name>
<reference evidence="11" key="1">
    <citation type="submission" date="2017-07" db="EMBL/GenBank/DDBJ databases">
        <title>The cable genome - Insights into the physiology and evolution of filamentous bacteria capable of sulfide oxidation via long distance electron transfer.</title>
        <authorList>
            <person name="Thorup C."/>
            <person name="Bjerg J.T."/>
            <person name="Schreiber L."/>
            <person name="Nielsen L.P."/>
            <person name="Kjeldsen K.U."/>
            <person name="Boesen T."/>
            <person name="Boggild A."/>
            <person name="Meysman F."/>
            <person name="Geelhoed J."/>
            <person name="Schramm A."/>
        </authorList>
    </citation>
    <scope>NUCLEOTIDE SEQUENCE [LARGE SCALE GENOMIC DNA]</scope>
    <source>
        <strain evidence="11">GS</strain>
    </source>
</reference>
<dbReference type="Gene3D" id="3.40.50.740">
    <property type="match status" value="1"/>
</dbReference>
<evidence type="ECO:0000256" key="1">
    <source>
        <dbReference type="ARBA" id="ARBA00001942"/>
    </source>
</evidence>
<dbReference type="PROSITE" id="PS51318">
    <property type="entry name" value="TAT"/>
    <property type="match status" value="1"/>
</dbReference>
<dbReference type="PANTHER" id="PTHR43742:SF9">
    <property type="entry name" value="TETRATHIONATE REDUCTASE SUBUNIT A"/>
    <property type="match status" value="1"/>
</dbReference>
<dbReference type="Gene3D" id="3.40.228.10">
    <property type="entry name" value="Dimethylsulfoxide Reductase, domain 2"/>
    <property type="match status" value="1"/>
</dbReference>
<comment type="cofactor">
    <cofactor evidence="1">
        <name>Mo-bis(molybdopterin guanine dinucleotide)</name>
        <dbReference type="ChEBI" id="CHEBI:60539"/>
    </cofactor>
</comment>
<proteinExistence type="inferred from homology"/>
<dbReference type="SMART" id="SM00926">
    <property type="entry name" value="Molybdop_Fe4S4"/>
    <property type="match status" value="1"/>
</dbReference>
<dbReference type="InterPro" id="IPR006655">
    <property type="entry name" value="Mopterin_OxRdtase_prok_CS"/>
</dbReference>
<dbReference type="Gene3D" id="2.40.40.20">
    <property type="match status" value="1"/>
</dbReference>
<dbReference type="Pfam" id="PF00384">
    <property type="entry name" value="Molybdopterin"/>
    <property type="match status" value="1"/>
</dbReference>
<accession>A0A521G266</accession>
<evidence type="ECO:0000256" key="5">
    <source>
        <dbReference type="ARBA" id="ARBA00022723"/>
    </source>
</evidence>
<keyword evidence="6" id="KW-0732">Signal</keyword>
<dbReference type="CDD" id="cd02778">
    <property type="entry name" value="MopB_CT_Thiosulfate-R-like"/>
    <property type="match status" value="1"/>
</dbReference>
<dbReference type="PROSITE" id="PS00490">
    <property type="entry name" value="MOLYBDOPTERIN_PROK_2"/>
    <property type="match status" value="1"/>
</dbReference>
<evidence type="ECO:0000256" key="9">
    <source>
        <dbReference type="ARBA" id="ARBA00023014"/>
    </source>
</evidence>
<evidence type="ECO:0000259" key="10">
    <source>
        <dbReference type="PROSITE" id="PS51669"/>
    </source>
</evidence>
<dbReference type="InterPro" id="IPR006311">
    <property type="entry name" value="TAT_signal"/>
</dbReference>
<dbReference type="PANTHER" id="PTHR43742">
    <property type="entry name" value="TRIMETHYLAMINE-N-OXIDE REDUCTASE"/>
    <property type="match status" value="1"/>
</dbReference>
<gene>
    <name evidence="11" type="ORF">CDV28_11143</name>
</gene>
<keyword evidence="7" id="KW-0560">Oxidoreductase</keyword>
<evidence type="ECO:0000256" key="6">
    <source>
        <dbReference type="ARBA" id="ARBA00022729"/>
    </source>
</evidence>
<dbReference type="EMBL" id="NQJD01000011">
    <property type="protein sequence ID" value="TAA75117.1"/>
    <property type="molecule type" value="Genomic_DNA"/>
</dbReference>
<dbReference type="InterPro" id="IPR006657">
    <property type="entry name" value="MoPterin_dinucl-bd_dom"/>
</dbReference>
<dbReference type="Proteomes" id="UP000316238">
    <property type="component" value="Unassembled WGS sequence"/>
</dbReference>
<dbReference type="SUPFAM" id="SSF50692">
    <property type="entry name" value="ADC-like"/>
    <property type="match status" value="1"/>
</dbReference>
<evidence type="ECO:0000313" key="11">
    <source>
        <dbReference type="EMBL" id="TAA75117.1"/>
    </source>
</evidence>
<dbReference type="Gene3D" id="2.20.25.90">
    <property type="entry name" value="ADC-like domains"/>
    <property type="match status" value="1"/>
</dbReference>
<evidence type="ECO:0000256" key="7">
    <source>
        <dbReference type="ARBA" id="ARBA00023002"/>
    </source>
</evidence>
<keyword evidence="9" id="KW-0411">Iron-sulfur</keyword>
<dbReference type="Pfam" id="PF04879">
    <property type="entry name" value="Molybdop_Fe4S4"/>
    <property type="match status" value="1"/>
</dbReference>
<feature type="domain" description="4Fe-4S Mo/W bis-MGD-type" evidence="10">
    <location>
        <begin position="40"/>
        <end position="101"/>
    </location>
</feature>
<keyword evidence="8" id="KW-0408">Iron</keyword>
<dbReference type="AlphaFoldDB" id="A0A521G266"/>
<evidence type="ECO:0000256" key="3">
    <source>
        <dbReference type="ARBA" id="ARBA00022485"/>
    </source>
</evidence>
<comment type="similarity">
    <text evidence="2">Belongs to the prokaryotic molybdopterin-containing oxidoreductase family.</text>
</comment>
<comment type="caution">
    <text evidence="11">The sequence shown here is derived from an EMBL/GenBank/DDBJ whole genome shotgun (WGS) entry which is preliminary data.</text>
</comment>
<dbReference type="InterPro" id="IPR050612">
    <property type="entry name" value="Prok_Mopterin_Oxidored"/>
</dbReference>
<dbReference type="SUPFAM" id="SSF53706">
    <property type="entry name" value="Formate dehydrogenase/DMSO reductase, domains 1-3"/>
    <property type="match status" value="1"/>
</dbReference>
<dbReference type="Gene3D" id="3.30.2070.10">
    <property type="entry name" value="Formate dehydrogenase/DMSO reductase"/>
    <property type="match status" value="1"/>
</dbReference>
<keyword evidence="4" id="KW-0500">Molybdenum</keyword>
<dbReference type="InterPro" id="IPR009010">
    <property type="entry name" value="Asp_de-COase-like_dom_sf"/>
</dbReference>
<dbReference type="InterPro" id="IPR006656">
    <property type="entry name" value="Mopterin_OxRdtase"/>
</dbReference>
<dbReference type="CDD" id="cd02755">
    <property type="entry name" value="MopB_Thiosulfate-R-like"/>
    <property type="match status" value="1"/>
</dbReference>
<dbReference type="GO" id="GO:0016491">
    <property type="term" value="F:oxidoreductase activity"/>
    <property type="evidence" value="ECO:0007669"/>
    <property type="project" value="UniProtKB-KW"/>
</dbReference>
<keyword evidence="12" id="KW-1185">Reference proteome</keyword>
<sequence>MAFSRRNFLKYAAMSAGGTLIADTPFLSARARAEAEGGNVRYVPTSCEMCFWKCGAIAKVEKNKQGEDVVVKLEGNPLHPQSMGKLCARGQAGIGQLYDENRLKRPMIRTGERGDGQYKEVSWEEAFNYTADKLKAVIEKYGPESIAMLSHGSPGDYFTNLLKALGSGNIAFSSFAQCKGIRDAAWELTFGHKPGSSCERVDLKNSKVIVLLGTHLGENMHNSQTQEFAEAVGHGAKIICVDPRYSTAASKASLWLPIKPGTDTALLLTWMNIIISEELYDKAYVEQYTVGFEQLKESVQQYTPEWCAKETDLPEADIVAAARDLGRYAPNVVIHPGRHVAWYGNDAQRSRATAILNAILGTWGRPGGMWLPAKGKFASFNDGYPKYSDPAKDPVIKGDYPFAGGEGLTQVVRDTTITGQPYPIKAWFICGTDAMKALPDQRQTLKAIANLDLMIAVDILPSETAMMADVILPECTYLERHDGLFKVEVREAGVGLRQPAVEPMYDTKPAWWIASELCKKMGLADFAVKDSWEARMRRQATAWGIDYDKLADTGYVSLPDSAFPYITADNQPEFKTDSEKIELFSQKLEEHNFDPVPKYEPTDEPEKGMYRLLYGRSPVHTFSRTINDQWLWELHKENQVWLNKKEAESLGVKDRQYVRLENQDKVVSDPIQVKVTERIRRDCVYMVHGFGHNAPRLSRAHKSGADDQQLITRYKVDPITGGTGMRVNFVKIIKEA</sequence>
<evidence type="ECO:0000256" key="8">
    <source>
        <dbReference type="ARBA" id="ARBA00023004"/>
    </source>
</evidence>
<protein>
    <submittedName>
        <fullName evidence="11">Thiosulfate reductase</fullName>
    </submittedName>
</protein>